<accession>A0ABQ0A5M0</accession>
<gene>
    <name evidence="2" type="ORF">NBRC116591_07570</name>
</gene>
<protein>
    <submittedName>
        <fullName evidence="2">Dynamin-like GTPase family protein</fullName>
    </submittedName>
</protein>
<dbReference type="InterPro" id="IPR027417">
    <property type="entry name" value="P-loop_NTPase"/>
</dbReference>
<dbReference type="SUPFAM" id="SSF52540">
    <property type="entry name" value="P-loop containing nucleoside triphosphate hydrolases"/>
    <property type="match status" value="1"/>
</dbReference>
<dbReference type="Pfam" id="PF00350">
    <property type="entry name" value="Dynamin_N"/>
    <property type="match status" value="1"/>
</dbReference>
<dbReference type="PANTHER" id="PTHR43681">
    <property type="entry name" value="TRANSMEMBRANE GTPASE FZO"/>
    <property type="match status" value="1"/>
</dbReference>
<proteinExistence type="predicted"/>
<name>A0ABQ0A5M0_9GAMM</name>
<sequence>MNLSSLQCQLNDFEQHRIALVNKLLSFKHWYENSGLHSSSANYIIDNAIDNLRSLHSYTAVAVGEFSRGKTEILNALLFSRYQCRILPVRPERTTLCPTEIGFDPSLPNNSIQLLPMSTRKGGSSVSAYKKIPNHWVNIRFDTNNPASLQDALGRIAEKQYVTEDQARELGFNCSLLNRHPENINHVEVPSWRYAHINMDHPLLVMGLRLIDTPGLNAQGSEPELTLATLADADSLLFTLAADAPASLSDRTIWRDYINQEDNSQILVILNKIDSLWDDLISAPSEEACINSVRTETALALGLPLQQVVPVSAKKALLAKARGDSSLLDKSNFEQIEATLTSQLIEKHKLLIKHPAIEDAIILMRQTRDQLHTRLLDQAEMLQSAQNQSESHHSDGLITVKESIKEMHRNVHQASLIYRSHERSLKDQFEKLAQVFDQRQLERIFNYLHDAAADPDPILRPAMKAAFKQIQRGLQTLAIEADNANHLLKEIYESPIDGSSMPLTSRKLDITVQKNDFSRLKHRYEKHLQSIEDSPHERAVVRYFLLSLSHELRRFITDTNNLLIEWHAQALTPISYPNECQKQLLQKELLILSRLGNEQKPSDQQMLAIRAELTLSEDRLFTLNQLLDTIESLEPTKSVTSKVVPFHFARRRSSV</sequence>
<keyword evidence="3" id="KW-1185">Reference proteome</keyword>
<evidence type="ECO:0000259" key="1">
    <source>
        <dbReference type="Pfam" id="PF00350"/>
    </source>
</evidence>
<dbReference type="InterPro" id="IPR051943">
    <property type="entry name" value="TRAFAC_Dynamin-like_GTPase"/>
</dbReference>
<dbReference type="PANTHER" id="PTHR43681:SF1">
    <property type="entry name" value="SARCALUMENIN"/>
    <property type="match status" value="1"/>
</dbReference>
<comment type="caution">
    <text evidence="2">The sequence shown here is derived from an EMBL/GenBank/DDBJ whole genome shotgun (WGS) entry which is preliminary data.</text>
</comment>
<feature type="domain" description="Dynamin N-terminal" evidence="1">
    <location>
        <begin position="61"/>
        <end position="272"/>
    </location>
</feature>
<evidence type="ECO:0000313" key="2">
    <source>
        <dbReference type="EMBL" id="GAA6166947.1"/>
    </source>
</evidence>
<organism evidence="2 3">
    <name type="scientific">Sessilibacter corallicola</name>
    <dbReference type="NCBI Taxonomy" id="2904075"/>
    <lineage>
        <taxon>Bacteria</taxon>
        <taxon>Pseudomonadati</taxon>
        <taxon>Pseudomonadota</taxon>
        <taxon>Gammaproteobacteria</taxon>
        <taxon>Cellvibrionales</taxon>
        <taxon>Cellvibrionaceae</taxon>
        <taxon>Sessilibacter</taxon>
    </lineage>
</organism>
<evidence type="ECO:0000313" key="3">
    <source>
        <dbReference type="Proteomes" id="UP001465153"/>
    </source>
</evidence>
<dbReference type="InterPro" id="IPR045063">
    <property type="entry name" value="Dynamin_N"/>
</dbReference>
<dbReference type="Proteomes" id="UP001465153">
    <property type="component" value="Unassembled WGS sequence"/>
</dbReference>
<reference evidence="2 3" key="1">
    <citation type="submission" date="2024-04" db="EMBL/GenBank/DDBJ databases">
        <title>Draft genome sequence of Sessilibacter corallicola NBRC 116591.</title>
        <authorList>
            <person name="Miyakawa T."/>
            <person name="Kusuya Y."/>
            <person name="Miura T."/>
        </authorList>
    </citation>
    <scope>NUCLEOTIDE SEQUENCE [LARGE SCALE GENOMIC DNA]</scope>
    <source>
        <strain evidence="2 3">KU-00831-HH</strain>
    </source>
</reference>
<dbReference type="Gene3D" id="3.40.50.300">
    <property type="entry name" value="P-loop containing nucleotide triphosphate hydrolases"/>
    <property type="match status" value="1"/>
</dbReference>
<dbReference type="EMBL" id="BAABWN010000002">
    <property type="protein sequence ID" value="GAA6166947.1"/>
    <property type="molecule type" value="Genomic_DNA"/>
</dbReference>
<dbReference type="RefSeq" id="WP_353301729.1">
    <property type="nucleotide sequence ID" value="NZ_BAABWN010000002.1"/>
</dbReference>